<dbReference type="InterPro" id="IPR036259">
    <property type="entry name" value="MFS_trans_sf"/>
</dbReference>
<evidence type="ECO:0000313" key="7">
    <source>
        <dbReference type="EMBL" id="GAA2815846.1"/>
    </source>
</evidence>
<dbReference type="InterPro" id="IPR050327">
    <property type="entry name" value="Proton-linked_MCT"/>
</dbReference>
<dbReference type="EMBL" id="BAAAUX010000029">
    <property type="protein sequence ID" value="GAA2815846.1"/>
    <property type="molecule type" value="Genomic_DNA"/>
</dbReference>
<keyword evidence="4 5" id="KW-0472">Membrane</keyword>
<comment type="subcellular location">
    <subcellularLocation>
        <location evidence="1">Cell membrane</location>
        <topology evidence="1">Multi-pass membrane protein</topology>
    </subcellularLocation>
</comment>
<keyword evidence="3 5" id="KW-1133">Transmembrane helix</keyword>
<proteinExistence type="predicted"/>
<dbReference type="InterPro" id="IPR020846">
    <property type="entry name" value="MFS_dom"/>
</dbReference>
<evidence type="ECO:0000256" key="3">
    <source>
        <dbReference type="ARBA" id="ARBA00022989"/>
    </source>
</evidence>
<feature type="transmembrane region" description="Helical" evidence="5">
    <location>
        <begin position="212"/>
        <end position="234"/>
    </location>
</feature>
<dbReference type="PANTHER" id="PTHR11360">
    <property type="entry name" value="MONOCARBOXYLATE TRANSPORTER"/>
    <property type="match status" value="1"/>
</dbReference>
<dbReference type="PROSITE" id="PS50850">
    <property type="entry name" value="MFS"/>
    <property type="match status" value="1"/>
</dbReference>
<feature type="transmembrane region" description="Helical" evidence="5">
    <location>
        <begin position="74"/>
        <end position="95"/>
    </location>
</feature>
<dbReference type="CDD" id="cd17355">
    <property type="entry name" value="MFS_YcxA_like"/>
    <property type="match status" value="1"/>
</dbReference>
<evidence type="ECO:0000256" key="1">
    <source>
        <dbReference type="ARBA" id="ARBA00004651"/>
    </source>
</evidence>
<dbReference type="Pfam" id="PF07690">
    <property type="entry name" value="MFS_1"/>
    <property type="match status" value="1"/>
</dbReference>
<feature type="transmembrane region" description="Helical" evidence="5">
    <location>
        <begin position="101"/>
        <end position="122"/>
    </location>
</feature>
<evidence type="ECO:0000256" key="4">
    <source>
        <dbReference type="ARBA" id="ARBA00023136"/>
    </source>
</evidence>
<dbReference type="Proteomes" id="UP001500979">
    <property type="component" value="Unassembled WGS sequence"/>
</dbReference>
<dbReference type="InterPro" id="IPR011701">
    <property type="entry name" value="MFS"/>
</dbReference>
<feature type="transmembrane region" description="Helical" evidence="5">
    <location>
        <begin position="45"/>
        <end position="67"/>
    </location>
</feature>
<name>A0ABN3VL83_9PSEU</name>
<protein>
    <submittedName>
        <fullName evidence="7">MFS transporter</fullName>
    </submittedName>
</protein>
<keyword evidence="2 5" id="KW-0812">Transmembrane</keyword>
<accession>A0ABN3VL83</accession>
<evidence type="ECO:0000256" key="2">
    <source>
        <dbReference type="ARBA" id="ARBA00022692"/>
    </source>
</evidence>
<feature type="transmembrane region" description="Helical" evidence="5">
    <location>
        <begin position="303"/>
        <end position="324"/>
    </location>
</feature>
<dbReference type="Gene3D" id="1.20.1250.20">
    <property type="entry name" value="MFS general substrate transporter like domains"/>
    <property type="match status" value="2"/>
</dbReference>
<comment type="caution">
    <text evidence="7">The sequence shown here is derived from an EMBL/GenBank/DDBJ whole genome shotgun (WGS) entry which is preliminary data.</text>
</comment>
<dbReference type="PANTHER" id="PTHR11360:SF284">
    <property type="entry name" value="EG:103B4.3 PROTEIN-RELATED"/>
    <property type="match status" value="1"/>
</dbReference>
<evidence type="ECO:0000256" key="5">
    <source>
        <dbReference type="SAM" id="Phobius"/>
    </source>
</evidence>
<dbReference type="RefSeq" id="WP_344685319.1">
    <property type="nucleotide sequence ID" value="NZ_BAAAUX010000029.1"/>
</dbReference>
<evidence type="ECO:0000259" key="6">
    <source>
        <dbReference type="PROSITE" id="PS50850"/>
    </source>
</evidence>
<feature type="transmembrane region" description="Helical" evidence="5">
    <location>
        <begin position="336"/>
        <end position="357"/>
    </location>
</feature>
<keyword evidence="8" id="KW-1185">Reference proteome</keyword>
<feature type="transmembrane region" description="Helical" evidence="5">
    <location>
        <begin position="7"/>
        <end position="33"/>
    </location>
</feature>
<gene>
    <name evidence="7" type="ORF">GCM10010470_59130</name>
</gene>
<feature type="transmembrane region" description="Helical" evidence="5">
    <location>
        <begin position="134"/>
        <end position="156"/>
    </location>
</feature>
<evidence type="ECO:0000313" key="8">
    <source>
        <dbReference type="Proteomes" id="UP001500979"/>
    </source>
</evidence>
<reference evidence="7 8" key="1">
    <citation type="journal article" date="2019" name="Int. J. Syst. Evol. Microbiol.">
        <title>The Global Catalogue of Microorganisms (GCM) 10K type strain sequencing project: providing services to taxonomists for standard genome sequencing and annotation.</title>
        <authorList>
            <consortium name="The Broad Institute Genomics Platform"/>
            <consortium name="The Broad Institute Genome Sequencing Center for Infectious Disease"/>
            <person name="Wu L."/>
            <person name="Ma J."/>
        </authorList>
    </citation>
    <scope>NUCLEOTIDE SEQUENCE [LARGE SCALE GENOMIC DNA]</scope>
    <source>
        <strain evidence="7 8">JCM 9383</strain>
    </source>
</reference>
<sequence>MDQKSAWPVVVAAGLAIIVAGALTTVSGLFVTPLHHEFGWSHGEIGVAVSVNMVLYGLTAPFSAALMDRFGVRNVAAAALVLVAAGSALTTVLTAAWQLVLFWGLLVGLGTGSLAAPFAAVVASRWFVARCGLVTGLLTAASVFGQFVFLPVLSWIVELFQWRAGLVTVALAAACAIPLVWLLLRAPSGSRPSKPAGRAVRVLVRAAGTGPFWLLAAAFAICGASTNGIMWSHFVPAASHHGMPGTIASSLLALVGIFNLVGTVGSGWLTDRFDARWLLAGCFALRAVALVCLPALMDATVRPSMVVFVVAFGVLDVATVPPVIALANRFYGEDAAIVFGWVGAAHQLGAGAMALLGGVIRDVSGEYDLVWIGAGALCVVAAVVARAIRIAQEVPRKVLR</sequence>
<dbReference type="SUPFAM" id="SSF103473">
    <property type="entry name" value="MFS general substrate transporter"/>
    <property type="match status" value="1"/>
</dbReference>
<feature type="transmembrane region" description="Helical" evidence="5">
    <location>
        <begin position="277"/>
        <end position="297"/>
    </location>
</feature>
<feature type="domain" description="Major facilitator superfamily (MFS) profile" evidence="6">
    <location>
        <begin position="9"/>
        <end position="393"/>
    </location>
</feature>
<organism evidence="7 8">
    <name type="scientific">Saccharopolyspora taberi</name>
    <dbReference type="NCBI Taxonomy" id="60895"/>
    <lineage>
        <taxon>Bacteria</taxon>
        <taxon>Bacillati</taxon>
        <taxon>Actinomycetota</taxon>
        <taxon>Actinomycetes</taxon>
        <taxon>Pseudonocardiales</taxon>
        <taxon>Pseudonocardiaceae</taxon>
        <taxon>Saccharopolyspora</taxon>
    </lineage>
</organism>
<feature type="transmembrane region" description="Helical" evidence="5">
    <location>
        <begin position="369"/>
        <end position="388"/>
    </location>
</feature>
<feature type="transmembrane region" description="Helical" evidence="5">
    <location>
        <begin position="162"/>
        <end position="184"/>
    </location>
</feature>
<feature type="transmembrane region" description="Helical" evidence="5">
    <location>
        <begin position="246"/>
        <end position="270"/>
    </location>
</feature>